<dbReference type="InterPro" id="IPR026590">
    <property type="entry name" value="Ssirtuin_cat_dom"/>
</dbReference>
<dbReference type="InterPro" id="IPR003000">
    <property type="entry name" value="Sirtuin"/>
</dbReference>
<dbReference type="PANTHER" id="PTHR11085">
    <property type="entry name" value="NAD-DEPENDENT PROTEIN DEACYLASE SIRTUIN-5, MITOCHONDRIAL-RELATED"/>
    <property type="match status" value="1"/>
</dbReference>
<evidence type="ECO:0000313" key="5">
    <source>
        <dbReference type="EMBL" id="KXA98124.1"/>
    </source>
</evidence>
<feature type="binding site" evidence="3">
    <location>
        <position position="149"/>
    </location>
    <ligand>
        <name>Zn(2+)</name>
        <dbReference type="ChEBI" id="CHEBI:29105"/>
    </ligand>
</feature>
<evidence type="ECO:0000256" key="1">
    <source>
        <dbReference type="ARBA" id="ARBA00022679"/>
    </source>
</evidence>
<dbReference type="CDD" id="cd01407">
    <property type="entry name" value="SIR2-fam"/>
    <property type="match status" value="1"/>
</dbReference>
<keyword evidence="1" id="KW-0808">Transferase</keyword>
<reference evidence="5 6" key="1">
    <citation type="journal article" date="2016" name="Sci. Rep.">
        <title>Metabolic traits of an uncultured archaeal lineage -MSBL1- from brine pools of the Red Sea.</title>
        <authorList>
            <person name="Mwirichia R."/>
            <person name="Alam I."/>
            <person name="Rashid M."/>
            <person name="Vinu M."/>
            <person name="Ba-Alawi W."/>
            <person name="Anthony Kamau A."/>
            <person name="Kamanda Ngugi D."/>
            <person name="Goker M."/>
            <person name="Klenk H.P."/>
            <person name="Bajic V."/>
            <person name="Stingl U."/>
        </authorList>
    </citation>
    <scope>NUCLEOTIDE SEQUENCE [LARGE SCALE GENOMIC DNA]</scope>
    <source>
        <strain evidence="5">SCGC-AAA259I09</strain>
    </source>
</reference>
<dbReference type="GO" id="GO:0017136">
    <property type="term" value="F:histone deacetylase activity, NAD-dependent"/>
    <property type="evidence" value="ECO:0007669"/>
    <property type="project" value="TreeGrafter"/>
</dbReference>
<dbReference type="InterPro" id="IPR050134">
    <property type="entry name" value="NAD-dep_sirtuin_deacylases"/>
</dbReference>
<evidence type="ECO:0000256" key="2">
    <source>
        <dbReference type="ARBA" id="ARBA00023027"/>
    </source>
</evidence>
<name>A0A133UVA9_9EURY</name>
<dbReference type="PROSITE" id="PS50305">
    <property type="entry name" value="SIRTUIN"/>
    <property type="match status" value="1"/>
</dbReference>
<dbReference type="PATRIC" id="fig|1698267.3.peg.1671"/>
<keyword evidence="3" id="KW-0862">Zinc</keyword>
<feature type="binding site" evidence="3">
    <location>
        <position position="132"/>
    </location>
    <ligand>
        <name>Zn(2+)</name>
        <dbReference type="ChEBI" id="CHEBI:29105"/>
    </ligand>
</feature>
<feature type="active site" description="Proton acceptor" evidence="3">
    <location>
        <position position="121"/>
    </location>
</feature>
<feature type="domain" description="Deacetylase sirtuin-type" evidence="4">
    <location>
        <begin position="1"/>
        <end position="246"/>
    </location>
</feature>
<evidence type="ECO:0000256" key="3">
    <source>
        <dbReference type="PROSITE-ProRule" id="PRU00236"/>
    </source>
</evidence>
<dbReference type="SUPFAM" id="SSF52467">
    <property type="entry name" value="DHS-like NAD/FAD-binding domain"/>
    <property type="match status" value="1"/>
</dbReference>
<feature type="binding site" evidence="3">
    <location>
        <position position="129"/>
    </location>
    <ligand>
        <name>Zn(2+)</name>
        <dbReference type="ChEBI" id="CHEBI:29105"/>
    </ligand>
</feature>
<organism evidence="5 6">
    <name type="scientific">candidate division MSBL1 archaeon SCGC-AAA259I09</name>
    <dbReference type="NCBI Taxonomy" id="1698267"/>
    <lineage>
        <taxon>Archaea</taxon>
        <taxon>Methanobacteriati</taxon>
        <taxon>Methanobacteriota</taxon>
        <taxon>candidate division MSBL1</taxon>
    </lineage>
</organism>
<dbReference type="GO" id="GO:0046872">
    <property type="term" value="F:metal ion binding"/>
    <property type="evidence" value="ECO:0007669"/>
    <property type="project" value="UniProtKB-KW"/>
</dbReference>
<dbReference type="Pfam" id="PF02146">
    <property type="entry name" value="SIR2"/>
    <property type="match status" value="1"/>
</dbReference>
<dbReference type="PANTHER" id="PTHR11085:SF10">
    <property type="entry name" value="NAD-DEPENDENT PROTEIN DEACYLASE SIRTUIN-5, MITOCHONDRIAL-RELATED"/>
    <property type="match status" value="1"/>
</dbReference>
<gene>
    <name evidence="5" type="ORF">AKJ37_01285</name>
</gene>
<dbReference type="AlphaFoldDB" id="A0A133UVA9"/>
<dbReference type="InterPro" id="IPR029035">
    <property type="entry name" value="DHS-like_NAD/FAD-binding_dom"/>
</dbReference>
<dbReference type="Proteomes" id="UP000070463">
    <property type="component" value="Unassembled WGS sequence"/>
</dbReference>
<dbReference type="Gene3D" id="3.40.50.1220">
    <property type="entry name" value="TPP-binding domain"/>
    <property type="match status" value="1"/>
</dbReference>
<keyword evidence="3" id="KW-0479">Metal-binding</keyword>
<dbReference type="EMBL" id="LHXR01000008">
    <property type="protein sequence ID" value="KXA98124.1"/>
    <property type="molecule type" value="Genomic_DNA"/>
</dbReference>
<proteinExistence type="predicted"/>
<evidence type="ECO:0000259" key="4">
    <source>
        <dbReference type="PROSITE" id="PS50305"/>
    </source>
</evidence>
<protein>
    <recommendedName>
        <fullName evidence="4">Deacetylase sirtuin-type domain-containing protein</fullName>
    </recommendedName>
</protein>
<dbReference type="NCBIfam" id="NF001753">
    <property type="entry name" value="PRK00481.1-3"/>
    <property type="match status" value="1"/>
</dbReference>
<dbReference type="InterPro" id="IPR026591">
    <property type="entry name" value="Sirtuin_cat_small_dom_sf"/>
</dbReference>
<accession>A0A133UVA9</accession>
<evidence type="ECO:0000313" key="6">
    <source>
        <dbReference type="Proteomes" id="UP000070463"/>
    </source>
</evidence>
<keyword evidence="6" id="KW-1185">Reference proteome</keyword>
<comment type="caution">
    <text evidence="5">The sequence shown here is derived from an EMBL/GenBank/DDBJ whole genome shotgun (WGS) entry which is preliminary data.</text>
</comment>
<feature type="binding site" evidence="3">
    <location>
        <position position="152"/>
    </location>
    <ligand>
        <name>Zn(2+)</name>
        <dbReference type="ChEBI" id="CHEBI:29105"/>
    </ligand>
</feature>
<dbReference type="GO" id="GO:0070403">
    <property type="term" value="F:NAD+ binding"/>
    <property type="evidence" value="ECO:0007669"/>
    <property type="project" value="InterPro"/>
</dbReference>
<keyword evidence="2" id="KW-0520">NAD</keyword>
<sequence>MSLEKKAAKILKNSKFVVAFTGAGISTESGVPDFRGPGGIWEKYNPEMFTIQRLKSNPKEVWKKLLQIEEEFQKSEIEPNPGHLALAELEDMEILTGIITQNIDGLHQRAGNSPEKVIELHGNLRELECMNCGIHISRPVEIKEIPPTCTECGSIMKPATVLFGEKLPKSALMRAHSLAEKSDAFLVIGSSLRVQPAASFPAKASQTNADLIIVNKDSTPIDGKAEVVLKGLAGRILPEILKNIEH</sequence>
<dbReference type="Gene3D" id="3.30.1600.10">
    <property type="entry name" value="SIR2/SIRT2 'Small Domain"/>
    <property type="match status" value="1"/>
</dbReference>